<dbReference type="Proteomes" id="UP000784294">
    <property type="component" value="Unassembled WGS sequence"/>
</dbReference>
<evidence type="ECO:0000313" key="5">
    <source>
        <dbReference type="EMBL" id="VEL23891.1"/>
    </source>
</evidence>
<dbReference type="OrthoDB" id="4173905at2759"/>
<evidence type="ECO:0000256" key="3">
    <source>
        <dbReference type="ARBA" id="ARBA00022679"/>
    </source>
</evidence>
<organism evidence="5 6">
    <name type="scientific">Protopolystoma xenopodis</name>
    <dbReference type="NCBI Taxonomy" id="117903"/>
    <lineage>
        <taxon>Eukaryota</taxon>
        <taxon>Metazoa</taxon>
        <taxon>Spiralia</taxon>
        <taxon>Lophotrochozoa</taxon>
        <taxon>Platyhelminthes</taxon>
        <taxon>Monogenea</taxon>
        <taxon>Polyopisthocotylea</taxon>
        <taxon>Polystomatidea</taxon>
        <taxon>Polystomatidae</taxon>
        <taxon>Protopolystoma</taxon>
    </lineage>
</organism>
<comment type="caution">
    <text evidence="5">The sequence shown here is derived from an EMBL/GenBank/DDBJ whole genome shotgun (WGS) entry which is preliminary data.</text>
</comment>
<reference evidence="5" key="1">
    <citation type="submission" date="2018-11" db="EMBL/GenBank/DDBJ databases">
        <authorList>
            <consortium name="Pathogen Informatics"/>
        </authorList>
    </citation>
    <scope>NUCLEOTIDE SEQUENCE</scope>
</reference>
<proteinExistence type="inferred from homology"/>
<dbReference type="PANTHER" id="PTHR10291">
    <property type="entry name" value="DEHYDRODOLICHYL DIPHOSPHATE SYNTHASE FAMILY MEMBER"/>
    <property type="match status" value="1"/>
</dbReference>
<evidence type="ECO:0000256" key="1">
    <source>
        <dbReference type="ARBA" id="ARBA00005432"/>
    </source>
</evidence>
<name>A0A448WZ82_9PLAT</name>
<comment type="catalytic activity">
    <reaction evidence="4">
        <text>n isopentenyl diphosphate + (2E,6E)-farnesyl diphosphate = a di-trans,poly-cis-polyprenyl diphosphate + n diphosphate</text>
        <dbReference type="Rhea" id="RHEA:53008"/>
        <dbReference type="Rhea" id="RHEA-COMP:19494"/>
        <dbReference type="ChEBI" id="CHEBI:33019"/>
        <dbReference type="ChEBI" id="CHEBI:128769"/>
        <dbReference type="ChEBI" id="CHEBI:136960"/>
        <dbReference type="ChEBI" id="CHEBI:175763"/>
        <dbReference type="EC" id="2.5.1.87"/>
    </reaction>
</comment>
<accession>A0A448WZ82</accession>
<keyword evidence="6" id="KW-1185">Reference proteome</keyword>
<dbReference type="EC" id="2.5.1.87" evidence="2"/>
<dbReference type="GO" id="GO:0016094">
    <property type="term" value="P:polyprenol biosynthetic process"/>
    <property type="evidence" value="ECO:0007669"/>
    <property type="project" value="TreeGrafter"/>
</dbReference>
<dbReference type="SUPFAM" id="SSF64005">
    <property type="entry name" value="Undecaprenyl diphosphate synthase"/>
    <property type="match status" value="1"/>
</dbReference>
<gene>
    <name evidence="5" type="ORF">PXEA_LOCUS17331</name>
</gene>
<dbReference type="InterPro" id="IPR036424">
    <property type="entry name" value="UPP_synth-like_sf"/>
</dbReference>
<dbReference type="GO" id="GO:1904423">
    <property type="term" value="C:dehydrodolichyl diphosphate synthase complex"/>
    <property type="evidence" value="ECO:0007669"/>
    <property type="project" value="TreeGrafter"/>
</dbReference>
<evidence type="ECO:0000313" key="6">
    <source>
        <dbReference type="Proteomes" id="UP000784294"/>
    </source>
</evidence>
<sequence>MVTANFKRSKDEVNFLMDLAKTRILELLKQSDSLEKEGICIRIIGNLGMLPTDLRQMAAEVMLRTRNFIKYILLIRTN</sequence>
<comment type="similarity">
    <text evidence="1">Belongs to the UPP synthase family.</text>
</comment>
<dbReference type="Pfam" id="PF01255">
    <property type="entry name" value="Prenyltransf"/>
    <property type="match status" value="1"/>
</dbReference>
<dbReference type="PANTHER" id="PTHR10291:SF43">
    <property type="entry name" value="DEHYDRODOLICHYL DIPHOSPHATE SYNTHASE COMPLEX SUBUNIT DHDDS"/>
    <property type="match status" value="1"/>
</dbReference>
<dbReference type="EMBL" id="CAAALY010064635">
    <property type="protein sequence ID" value="VEL23891.1"/>
    <property type="molecule type" value="Genomic_DNA"/>
</dbReference>
<dbReference type="InterPro" id="IPR001441">
    <property type="entry name" value="UPP_synth-like"/>
</dbReference>
<evidence type="ECO:0000256" key="2">
    <source>
        <dbReference type="ARBA" id="ARBA00012596"/>
    </source>
</evidence>
<dbReference type="AlphaFoldDB" id="A0A448WZ82"/>
<dbReference type="GO" id="GO:0005783">
    <property type="term" value="C:endoplasmic reticulum"/>
    <property type="evidence" value="ECO:0007669"/>
    <property type="project" value="TreeGrafter"/>
</dbReference>
<dbReference type="GO" id="GO:0045547">
    <property type="term" value="F:ditrans,polycis-polyprenyl diphosphate synthase [(2E,6E)-farnesyl diphosphate specific] activity"/>
    <property type="evidence" value="ECO:0007669"/>
    <property type="project" value="UniProtKB-EC"/>
</dbReference>
<evidence type="ECO:0000256" key="4">
    <source>
        <dbReference type="ARBA" id="ARBA00047353"/>
    </source>
</evidence>
<protein>
    <recommendedName>
        <fullName evidence="2">ditrans,polycis-polyprenyl diphosphate synthase [(2E,6E)-farnesyldiphosphate specific]</fullName>
        <ecNumber evidence="2">2.5.1.87</ecNumber>
    </recommendedName>
</protein>
<keyword evidence="3" id="KW-0808">Transferase</keyword>
<dbReference type="Gene3D" id="3.40.1180.10">
    <property type="entry name" value="Decaprenyl diphosphate synthase-like"/>
    <property type="match status" value="1"/>
</dbReference>